<dbReference type="Proteomes" id="UP000198977">
    <property type="component" value="Unassembled WGS sequence"/>
</dbReference>
<dbReference type="Pfam" id="PF09864">
    <property type="entry name" value="MliC"/>
    <property type="match status" value="1"/>
</dbReference>
<dbReference type="InterPro" id="IPR018660">
    <property type="entry name" value="MliC"/>
</dbReference>
<evidence type="ECO:0000256" key="1">
    <source>
        <dbReference type="ARBA" id="ARBA00022729"/>
    </source>
</evidence>
<keyword evidence="4" id="KW-0449">Lipoprotein</keyword>
<evidence type="ECO:0000256" key="5">
    <source>
        <dbReference type="SAM" id="SignalP"/>
    </source>
</evidence>
<gene>
    <name evidence="7" type="ORF">SAMN04488523_106231</name>
</gene>
<feature type="chain" id="PRO_5011641116" evidence="5">
    <location>
        <begin position="21"/>
        <end position="114"/>
    </location>
</feature>
<dbReference type="InterPro" id="IPR036328">
    <property type="entry name" value="MliC_sf"/>
</dbReference>
<evidence type="ECO:0000259" key="6">
    <source>
        <dbReference type="Pfam" id="PF09864"/>
    </source>
</evidence>
<evidence type="ECO:0000313" key="8">
    <source>
        <dbReference type="Proteomes" id="UP000198977"/>
    </source>
</evidence>
<accession>A0A1I1ZRU2</accession>
<organism evidence="7 8">
    <name type="scientific">Sulfitobacter brevis</name>
    <dbReference type="NCBI Taxonomy" id="74348"/>
    <lineage>
        <taxon>Bacteria</taxon>
        <taxon>Pseudomonadati</taxon>
        <taxon>Pseudomonadota</taxon>
        <taxon>Alphaproteobacteria</taxon>
        <taxon>Rhodobacterales</taxon>
        <taxon>Roseobacteraceae</taxon>
        <taxon>Sulfitobacter</taxon>
    </lineage>
</organism>
<keyword evidence="1 5" id="KW-0732">Signal</keyword>
<dbReference type="STRING" id="74348.SAMN04488523_106231"/>
<evidence type="ECO:0000256" key="4">
    <source>
        <dbReference type="ARBA" id="ARBA00023288"/>
    </source>
</evidence>
<reference evidence="8" key="1">
    <citation type="submission" date="2016-10" db="EMBL/GenBank/DDBJ databases">
        <authorList>
            <person name="Varghese N."/>
            <person name="Submissions S."/>
        </authorList>
    </citation>
    <scope>NUCLEOTIDE SEQUENCE [LARGE SCALE GENOMIC DNA]</scope>
    <source>
        <strain evidence="8">DSM 11443</strain>
    </source>
</reference>
<evidence type="ECO:0000313" key="7">
    <source>
        <dbReference type="EMBL" id="SFE34346.1"/>
    </source>
</evidence>
<evidence type="ECO:0000256" key="3">
    <source>
        <dbReference type="ARBA" id="ARBA00023139"/>
    </source>
</evidence>
<keyword evidence="3" id="KW-0564">Palmitate</keyword>
<keyword evidence="8" id="KW-1185">Reference proteome</keyword>
<name>A0A1I1ZRU2_9RHOB</name>
<sequence>MIRQAILALASVCAAGAAVADIAVQATHYLCERSVDVPVVYINADGEQGVAVLLVEGGMFNLLAEPAASGVRYGYPSDGSHYIWWAKGRGATLFWRDGATGVETPVYRACMRQS</sequence>
<feature type="domain" description="C-type lysozyme inhibitor" evidence="6">
    <location>
        <begin position="29"/>
        <end position="99"/>
    </location>
</feature>
<dbReference type="OrthoDB" id="7926518at2"/>
<dbReference type="Gene3D" id="2.40.128.200">
    <property type="match status" value="1"/>
</dbReference>
<proteinExistence type="predicted"/>
<keyword evidence="2" id="KW-0472">Membrane</keyword>
<dbReference type="EMBL" id="FOMW01000006">
    <property type="protein sequence ID" value="SFE34346.1"/>
    <property type="molecule type" value="Genomic_DNA"/>
</dbReference>
<protein>
    <submittedName>
        <fullName evidence="7">Membrane-bound inhibitor of C-type lysozyme</fullName>
    </submittedName>
</protein>
<dbReference type="AlphaFoldDB" id="A0A1I1ZRU2"/>
<dbReference type="SUPFAM" id="SSF141488">
    <property type="entry name" value="YdhA-like"/>
    <property type="match status" value="1"/>
</dbReference>
<evidence type="ECO:0000256" key="2">
    <source>
        <dbReference type="ARBA" id="ARBA00023136"/>
    </source>
</evidence>
<dbReference type="RefSeq" id="WP_093923780.1">
    <property type="nucleotide sequence ID" value="NZ_FOMW01000006.1"/>
</dbReference>
<feature type="signal peptide" evidence="5">
    <location>
        <begin position="1"/>
        <end position="20"/>
    </location>
</feature>